<dbReference type="PANTHER" id="PTHR10272">
    <property type="entry name" value="PLATELET-ACTIVATING FACTOR ACETYLHYDROLASE"/>
    <property type="match status" value="1"/>
</dbReference>
<feature type="region of interest" description="Disordered" evidence="4">
    <location>
        <begin position="1"/>
        <end position="39"/>
    </location>
</feature>
<dbReference type="AlphaFoldDB" id="L0D7B5"/>
<protein>
    <submittedName>
        <fullName evidence="5">Isoform II</fullName>
    </submittedName>
</protein>
<keyword evidence="1" id="KW-0378">Hydrolase</keyword>
<dbReference type="GO" id="GO:0003847">
    <property type="term" value="F:1-alkyl-2-acetylglycerophosphocholine esterase activity"/>
    <property type="evidence" value="ECO:0007669"/>
    <property type="project" value="TreeGrafter"/>
</dbReference>
<evidence type="ECO:0000256" key="4">
    <source>
        <dbReference type="SAM" id="MobiDB-lite"/>
    </source>
</evidence>
<evidence type="ECO:0000256" key="2">
    <source>
        <dbReference type="ARBA" id="ARBA00022963"/>
    </source>
</evidence>
<dbReference type="EMBL" id="CP003364">
    <property type="protein sequence ID" value="AGA24516.1"/>
    <property type="molecule type" value="Genomic_DNA"/>
</dbReference>
<dbReference type="PANTHER" id="PTHR10272:SF0">
    <property type="entry name" value="PLATELET-ACTIVATING FACTOR ACETYLHYDROLASE"/>
    <property type="match status" value="1"/>
</dbReference>
<dbReference type="Pfam" id="PF03403">
    <property type="entry name" value="PAF-AH_p_II"/>
    <property type="match status" value="2"/>
</dbReference>
<dbReference type="STRING" id="886293.Sinac_0054"/>
<name>L0D7B5_SINAD</name>
<dbReference type="Gene3D" id="3.40.50.1820">
    <property type="entry name" value="alpha/beta hydrolase"/>
    <property type="match status" value="1"/>
</dbReference>
<keyword evidence="2" id="KW-0442">Lipid degradation</keyword>
<keyword evidence="6" id="KW-1185">Reference proteome</keyword>
<dbReference type="KEGG" id="saci:Sinac_0054"/>
<keyword evidence="3" id="KW-0443">Lipid metabolism</keyword>
<evidence type="ECO:0000256" key="1">
    <source>
        <dbReference type="ARBA" id="ARBA00022801"/>
    </source>
</evidence>
<dbReference type="Proteomes" id="UP000010798">
    <property type="component" value="Chromosome"/>
</dbReference>
<dbReference type="eggNOG" id="COG4188">
    <property type="taxonomic scope" value="Bacteria"/>
</dbReference>
<accession>L0D7B5</accession>
<gene>
    <name evidence="5" type="ordered locus">Sinac_0054</name>
</gene>
<evidence type="ECO:0000313" key="5">
    <source>
        <dbReference type="EMBL" id="AGA24516.1"/>
    </source>
</evidence>
<feature type="compositionally biased region" description="Basic residues" evidence="4">
    <location>
        <begin position="1"/>
        <end position="12"/>
    </location>
</feature>
<reference evidence="5 6" key="1">
    <citation type="submission" date="2012-02" db="EMBL/GenBank/DDBJ databases">
        <title>Complete sequence of chromosome of Singulisphaera acidiphila DSM 18658.</title>
        <authorList>
            <consortium name="US DOE Joint Genome Institute (JGI-PGF)"/>
            <person name="Lucas S."/>
            <person name="Copeland A."/>
            <person name="Lapidus A."/>
            <person name="Glavina del Rio T."/>
            <person name="Dalin E."/>
            <person name="Tice H."/>
            <person name="Bruce D."/>
            <person name="Goodwin L."/>
            <person name="Pitluck S."/>
            <person name="Peters L."/>
            <person name="Ovchinnikova G."/>
            <person name="Chertkov O."/>
            <person name="Kyrpides N."/>
            <person name="Mavromatis K."/>
            <person name="Ivanova N."/>
            <person name="Brettin T."/>
            <person name="Detter J.C."/>
            <person name="Han C."/>
            <person name="Larimer F."/>
            <person name="Land M."/>
            <person name="Hauser L."/>
            <person name="Markowitz V."/>
            <person name="Cheng J.-F."/>
            <person name="Hugenholtz P."/>
            <person name="Woyke T."/>
            <person name="Wu D."/>
            <person name="Tindall B."/>
            <person name="Pomrenke H."/>
            <person name="Brambilla E."/>
            <person name="Klenk H.-P."/>
            <person name="Eisen J.A."/>
        </authorList>
    </citation>
    <scope>NUCLEOTIDE SEQUENCE [LARGE SCALE GENOMIC DNA]</scope>
    <source>
        <strain evidence="6">ATCC BAA-1392 / DSM 18658 / VKM B-2454 / MOB10</strain>
    </source>
</reference>
<organism evidence="5 6">
    <name type="scientific">Singulisphaera acidiphila (strain ATCC BAA-1392 / DSM 18658 / VKM B-2454 / MOB10)</name>
    <dbReference type="NCBI Taxonomy" id="886293"/>
    <lineage>
        <taxon>Bacteria</taxon>
        <taxon>Pseudomonadati</taxon>
        <taxon>Planctomycetota</taxon>
        <taxon>Planctomycetia</taxon>
        <taxon>Isosphaerales</taxon>
        <taxon>Isosphaeraceae</taxon>
        <taxon>Singulisphaera</taxon>
    </lineage>
</organism>
<dbReference type="InterPro" id="IPR029058">
    <property type="entry name" value="AB_hydrolase_fold"/>
</dbReference>
<dbReference type="SUPFAM" id="SSF53474">
    <property type="entry name" value="alpha/beta-Hydrolases"/>
    <property type="match status" value="1"/>
</dbReference>
<dbReference type="RefSeq" id="WP_015243701.1">
    <property type="nucleotide sequence ID" value="NC_019892.1"/>
</dbReference>
<evidence type="ECO:0000313" key="6">
    <source>
        <dbReference type="Proteomes" id="UP000010798"/>
    </source>
</evidence>
<dbReference type="OrthoDB" id="9814760at2"/>
<feature type="compositionally biased region" description="Low complexity" evidence="4">
    <location>
        <begin position="17"/>
        <end position="35"/>
    </location>
</feature>
<dbReference type="GO" id="GO:0016042">
    <property type="term" value="P:lipid catabolic process"/>
    <property type="evidence" value="ECO:0007669"/>
    <property type="project" value="UniProtKB-KW"/>
</dbReference>
<evidence type="ECO:0000256" key="3">
    <source>
        <dbReference type="ARBA" id="ARBA00023098"/>
    </source>
</evidence>
<dbReference type="HOGENOM" id="CLU_026278_2_1_0"/>
<sequence>MNPSPRRPRPRRSANFSVESLESRSLLSSGLRSPLAMPTPMPAGEVASAKTIPIVSTPIAGLQNQAMSPLVLPRPSGPYPVGQTSLEVVDPARPDPFSADPNAKRDLMVTLWYPAGRVRPGTLRAPYVPNVDAFAPSVTADLNSGSDQTLSIDDVRQLLASIRTHAWANAPVSARQESYPVVLLLPGRGSTPEFYTAYAEDLASRGYVVAGVNPTGVSDVTAFPDGRVVPSRLPDIETLPFDRLVAESVWETEIVAADARTVLDQLERMNAGAVPSPLRGRLDLSHVAVVGHSLGGAAAAQLVATDPRFRTGADLDGTLWGPVQTAGVGKPFLFLAASDPTAQQLKQAGLSRRLYQQTVDQAALDTAGIAATIRAGGYRVIFDGFHHSSFTDLELQRSASPDGPAGSKGIRVVGTYLAEFLNMTLFGRRSPLFNKATRPYRGVWFSTPMT</sequence>
<proteinExistence type="predicted"/>